<keyword evidence="1" id="KW-0472">Membrane</keyword>
<dbReference type="GO" id="GO:0060090">
    <property type="term" value="F:molecular adaptor activity"/>
    <property type="evidence" value="ECO:0007669"/>
    <property type="project" value="InterPro"/>
</dbReference>
<dbReference type="EMBL" id="CAWUPB010000913">
    <property type="protein sequence ID" value="CAK7330669.1"/>
    <property type="molecule type" value="Genomic_DNA"/>
</dbReference>
<protein>
    <recommendedName>
        <fullName evidence="2">Proteasome component Ecm29 N-terminal domain-containing protein</fullName>
    </recommendedName>
</protein>
<evidence type="ECO:0000259" key="2">
    <source>
        <dbReference type="Pfam" id="PF13001"/>
    </source>
</evidence>
<keyword evidence="1" id="KW-0812">Transmembrane</keyword>
<dbReference type="InterPro" id="IPR024372">
    <property type="entry name" value="Ecm29_N"/>
</dbReference>
<accession>A0AAV1RBM8</accession>
<evidence type="ECO:0000313" key="4">
    <source>
        <dbReference type="Proteomes" id="UP001314170"/>
    </source>
</evidence>
<dbReference type="GO" id="GO:0043248">
    <property type="term" value="P:proteasome assembly"/>
    <property type="evidence" value="ECO:0007669"/>
    <property type="project" value="InterPro"/>
</dbReference>
<sequence length="243" mass="26724">MVPRRGPLTFVSSGKKDWVNPLISPGGKRNFAKGTFSIGRQMSIDFLSGSLKSLTYRSVMHIEKDVLYFCPQVAKTDHLKLVGPVILNGILKLLDNYSSLESDAIARDIKTFSFQAIGLLAQRLPHLFRDKIDMAVRLFDALKAEAESLRFVIQEATSSLAAAYKTTFVPLAAVATTVIAVATNTAICFAVLFSSPLIQMVLWGAGYKQMRKKCSGLLSMQAEQGCCITEDFIAQVDLYVCLE</sequence>
<feature type="transmembrane region" description="Helical" evidence="1">
    <location>
        <begin position="178"/>
        <end position="203"/>
    </location>
</feature>
<comment type="caution">
    <text evidence="3">The sequence shown here is derived from an EMBL/GenBank/DDBJ whole genome shotgun (WGS) entry which is preliminary data.</text>
</comment>
<keyword evidence="4" id="KW-1185">Reference proteome</keyword>
<keyword evidence="1" id="KW-1133">Transmembrane helix</keyword>
<gene>
    <name evidence="3" type="ORF">DCAF_LOCUS8075</name>
</gene>
<reference evidence="3 4" key="1">
    <citation type="submission" date="2024-01" db="EMBL/GenBank/DDBJ databases">
        <authorList>
            <person name="Waweru B."/>
        </authorList>
    </citation>
    <scope>NUCLEOTIDE SEQUENCE [LARGE SCALE GENOMIC DNA]</scope>
</reference>
<dbReference type="AlphaFoldDB" id="A0AAV1RBM8"/>
<dbReference type="Pfam" id="PF13001">
    <property type="entry name" value="ECM29_N"/>
    <property type="match status" value="1"/>
</dbReference>
<dbReference type="Proteomes" id="UP001314170">
    <property type="component" value="Unassembled WGS sequence"/>
</dbReference>
<feature type="domain" description="Proteasome component Ecm29 N-terminal" evidence="2">
    <location>
        <begin position="69"/>
        <end position="167"/>
    </location>
</feature>
<evidence type="ECO:0000313" key="3">
    <source>
        <dbReference type="EMBL" id="CAK7330669.1"/>
    </source>
</evidence>
<name>A0AAV1RBM8_9ROSI</name>
<evidence type="ECO:0000256" key="1">
    <source>
        <dbReference type="SAM" id="Phobius"/>
    </source>
</evidence>
<organism evidence="3 4">
    <name type="scientific">Dovyalis caffra</name>
    <dbReference type="NCBI Taxonomy" id="77055"/>
    <lineage>
        <taxon>Eukaryota</taxon>
        <taxon>Viridiplantae</taxon>
        <taxon>Streptophyta</taxon>
        <taxon>Embryophyta</taxon>
        <taxon>Tracheophyta</taxon>
        <taxon>Spermatophyta</taxon>
        <taxon>Magnoliopsida</taxon>
        <taxon>eudicotyledons</taxon>
        <taxon>Gunneridae</taxon>
        <taxon>Pentapetalae</taxon>
        <taxon>rosids</taxon>
        <taxon>fabids</taxon>
        <taxon>Malpighiales</taxon>
        <taxon>Salicaceae</taxon>
        <taxon>Flacourtieae</taxon>
        <taxon>Dovyalis</taxon>
    </lineage>
</organism>
<proteinExistence type="predicted"/>